<dbReference type="PROSITE" id="PS50075">
    <property type="entry name" value="CARRIER"/>
    <property type="match status" value="1"/>
</dbReference>
<dbReference type="SUPFAM" id="SSF47336">
    <property type="entry name" value="ACP-like"/>
    <property type="match status" value="1"/>
</dbReference>
<evidence type="ECO:0000313" key="7">
    <source>
        <dbReference type="EMBL" id="GGL58822.1"/>
    </source>
</evidence>
<comment type="pathway">
    <text evidence="5">Cell wall biogenesis; lipoteichoic acid biosynthesis.</text>
</comment>
<comment type="function">
    <text evidence="5">Carrier protein involved in the D-alanylation of lipoteichoic acid (LTA). The loading of thioester-linked D-alanine onto DltC is catalyzed by D-alanine--D-alanyl carrier protein ligase DltA. The DltC-carried D-alanyl group is further transferred to cell membrane phosphatidylglycerol (PG) by forming an ester bond, probably catalyzed by DltD. D-alanylation of LTA plays an important role in modulating the properties of the cell wall in Gram-positive bacteria, influencing the net charge of the cell wall.</text>
</comment>
<evidence type="ECO:0000256" key="3">
    <source>
        <dbReference type="ARBA" id="ARBA00022553"/>
    </source>
</evidence>
<evidence type="ECO:0000256" key="5">
    <source>
        <dbReference type="HAMAP-Rule" id="MF_00565"/>
    </source>
</evidence>
<evidence type="ECO:0000313" key="8">
    <source>
        <dbReference type="Proteomes" id="UP000654670"/>
    </source>
</evidence>
<keyword evidence="4 5" id="KW-0961">Cell wall biogenesis/degradation</keyword>
<dbReference type="EMBL" id="BMOK01000010">
    <property type="protein sequence ID" value="GGL58822.1"/>
    <property type="molecule type" value="Genomic_DNA"/>
</dbReference>
<comment type="caution">
    <text evidence="7">The sequence shown here is derived from an EMBL/GenBank/DDBJ whole genome shotgun (WGS) entry which is preliminary data.</text>
</comment>
<dbReference type="NCBIfam" id="NF003464">
    <property type="entry name" value="PRK05087.1"/>
    <property type="match status" value="1"/>
</dbReference>
<evidence type="ECO:0000259" key="6">
    <source>
        <dbReference type="PROSITE" id="PS50075"/>
    </source>
</evidence>
<reference evidence="7" key="2">
    <citation type="submission" date="2020-09" db="EMBL/GenBank/DDBJ databases">
        <authorList>
            <person name="Sun Q."/>
            <person name="Ohkuma M."/>
        </authorList>
    </citation>
    <scope>NUCLEOTIDE SEQUENCE</scope>
    <source>
        <strain evidence="7">JCM 15325</strain>
    </source>
</reference>
<dbReference type="GO" id="GO:0036370">
    <property type="term" value="F:D-alanyl carrier activity"/>
    <property type="evidence" value="ECO:0007669"/>
    <property type="project" value="UniProtKB-UniRule"/>
</dbReference>
<dbReference type="NCBIfam" id="TIGR01688">
    <property type="entry name" value="dltC"/>
    <property type="match status" value="1"/>
</dbReference>
<dbReference type="GO" id="GO:0071555">
    <property type="term" value="P:cell wall organization"/>
    <property type="evidence" value="ECO:0007669"/>
    <property type="project" value="UniProtKB-KW"/>
</dbReference>
<keyword evidence="7" id="KW-0436">Ligase</keyword>
<dbReference type="GO" id="GO:0016874">
    <property type="term" value="F:ligase activity"/>
    <property type="evidence" value="ECO:0007669"/>
    <property type="project" value="UniProtKB-KW"/>
</dbReference>
<dbReference type="Proteomes" id="UP000654670">
    <property type="component" value="Unassembled WGS sequence"/>
</dbReference>
<dbReference type="HAMAP" id="MF_00565">
    <property type="entry name" value="DltC"/>
    <property type="match status" value="1"/>
</dbReference>
<reference evidence="7" key="1">
    <citation type="journal article" date="2014" name="Int. J. Syst. Evol. Microbiol.">
        <title>Complete genome sequence of Corynebacterium casei LMG S-19264T (=DSM 44701T), isolated from a smear-ripened cheese.</title>
        <authorList>
            <consortium name="US DOE Joint Genome Institute (JGI-PGF)"/>
            <person name="Walter F."/>
            <person name="Albersmeier A."/>
            <person name="Kalinowski J."/>
            <person name="Ruckert C."/>
        </authorList>
    </citation>
    <scope>NUCLEOTIDE SEQUENCE</scope>
    <source>
        <strain evidence="7">JCM 15325</strain>
    </source>
</reference>
<dbReference type="InterPro" id="IPR036736">
    <property type="entry name" value="ACP-like_sf"/>
</dbReference>
<dbReference type="AlphaFoldDB" id="A0A917W3C3"/>
<evidence type="ECO:0000256" key="1">
    <source>
        <dbReference type="ARBA" id="ARBA00022450"/>
    </source>
</evidence>
<accession>A0A917W3C3</accession>
<evidence type="ECO:0000256" key="2">
    <source>
        <dbReference type="ARBA" id="ARBA00022490"/>
    </source>
</evidence>
<dbReference type="Pfam" id="PF00550">
    <property type="entry name" value="PP-binding"/>
    <property type="match status" value="1"/>
</dbReference>
<keyword evidence="1 5" id="KW-0596">Phosphopantetheine</keyword>
<keyword evidence="8" id="KW-1185">Reference proteome</keyword>
<keyword evidence="3 5" id="KW-0597">Phosphoprotein</keyword>
<dbReference type="RefSeq" id="WP_188803586.1">
    <property type="nucleotide sequence ID" value="NZ_BMOK01000010.1"/>
</dbReference>
<sequence>MVEITEAFKNEVLDVLAEICESDEVKDEPDIRLFEEGLMDSFATISLLVEVENRLNIKVPVSDFDRSQWATPNMIIERLAERK</sequence>
<dbReference type="GO" id="GO:0005737">
    <property type="term" value="C:cytoplasm"/>
    <property type="evidence" value="ECO:0007669"/>
    <property type="project" value="UniProtKB-SubCell"/>
</dbReference>
<name>A0A917W3C3_9BACL</name>
<protein>
    <recommendedName>
        <fullName evidence="5">D-alanyl carrier protein</fullName>
        <shortName evidence="5">DCP</shortName>
    </recommendedName>
    <alternativeName>
        <fullName evidence="5">D-alanine--poly(phosphoribitol) ligase subunit 2</fullName>
    </alternativeName>
</protein>
<dbReference type="InterPro" id="IPR003230">
    <property type="entry name" value="DltC"/>
</dbReference>
<proteinExistence type="inferred from homology"/>
<dbReference type="GO" id="GO:0070395">
    <property type="term" value="P:lipoteichoic acid biosynthetic process"/>
    <property type="evidence" value="ECO:0007669"/>
    <property type="project" value="UniProtKB-UniRule"/>
</dbReference>
<organism evidence="7 8">
    <name type="scientific">Sporolactobacillus putidus</name>
    <dbReference type="NCBI Taxonomy" id="492735"/>
    <lineage>
        <taxon>Bacteria</taxon>
        <taxon>Bacillati</taxon>
        <taxon>Bacillota</taxon>
        <taxon>Bacilli</taxon>
        <taxon>Bacillales</taxon>
        <taxon>Sporolactobacillaceae</taxon>
        <taxon>Sporolactobacillus</taxon>
    </lineage>
</organism>
<evidence type="ECO:0000256" key="4">
    <source>
        <dbReference type="ARBA" id="ARBA00023316"/>
    </source>
</evidence>
<comment type="PTM">
    <text evidence="5">4'-phosphopantetheine is transferred from CoA to a specific serine of apo-DCP.</text>
</comment>
<keyword evidence="2 5" id="KW-0963">Cytoplasm</keyword>
<comment type="subcellular location">
    <subcellularLocation>
        <location evidence="5">Cytoplasm</location>
    </subcellularLocation>
</comment>
<feature type="modified residue" description="O-(pantetheine 4'-phosphoryl)serine" evidence="5">
    <location>
        <position position="41"/>
    </location>
</feature>
<comment type="similarity">
    <text evidence="5">Belongs to the DltC family.</text>
</comment>
<dbReference type="Gene3D" id="1.10.1200.10">
    <property type="entry name" value="ACP-like"/>
    <property type="match status" value="1"/>
</dbReference>
<dbReference type="InterPro" id="IPR009081">
    <property type="entry name" value="PP-bd_ACP"/>
</dbReference>
<gene>
    <name evidence="5 7" type="primary">dltC</name>
    <name evidence="7" type="ORF">GCM10007968_23490</name>
</gene>
<feature type="domain" description="Carrier" evidence="6">
    <location>
        <begin position="6"/>
        <end position="83"/>
    </location>
</feature>